<dbReference type="GO" id="GO:0005886">
    <property type="term" value="C:plasma membrane"/>
    <property type="evidence" value="ECO:0007669"/>
    <property type="project" value="TreeGrafter"/>
</dbReference>
<evidence type="ECO:0000313" key="13">
    <source>
        <dbReference type="Proteomes" id="UP001209878"/>
    </source>
</evidence>
<feature type="disulfide bond" evidence="8">
    <location>
        <begin position="438"/>
        <end position="450"/>
    </location>
</feature>
<feature type="region of interest" description="Disordered" evidence="9">
    <location>
        <begin position="795"/>
        <end position="844"/>
    </location>
</feature>
<feature type="disulfide bond" evidence="8">
    <location>
        <begin position="53"/>
        <end position="65"/>
    </location>
</feature>
<evidence type="ECO:0000256" key="8">
    <source>
        <dbReference type="PROSITE-ProRule" id="PRU00124"/>
    </source>
</evidence>
<dbReference type="PROSITE" id="PS50060">
    <property type="entry name" value="MAM_2"/>
    <property type="match status" value="2"/>
</dbReference>
<dbReference type="CDD" id="cd00112">
    <property type="entry name" value="LDLa"/>
    <property type="match status" value="5"/>
</dbReference>
<dbReference type="InterPro" id="IPR002172">
    <property type="entry name" value="LDrepeatLR_classA_rpt"/>
</dbReference>
<dbReference type="InterPro" id="IPR000998">
    <property type="entry name" value="MAM_dom"/>
</dbReference>
<dbReference type="Gene3D" id="4.10.400.10">
    <property type="entry name" value="Low-density Lipoprotein Receptor"/>
    <property type="match status" value="5"/>
</dbReference>
<keyword evidence="3 10" id="KW-0812">Transmembrane</keyword>
<gene>
    <name evidence="12" type="ORF">NP493_756g01012</name>
</gene>
<dbReference type="InterPro" id="IPR036055">
    <property type="entry name" value="LDL_receptor-like_sf"/>
</dbReference>
<keyword evidence="4" id="KW-0677">Repeat</keyword>
<dbReference type="SUPFAM" id="SSF49899">
    <property type="entry name" value="Concanavalin A-like lectins/glucanases"/>
    <property type="match status" value="2"/>
</dbReference>
<dbReference type="SUPFAM" id="SSF57424">
    <property type="entry name" value="LDL receptor-like module"/>
    <property type="match status" value="5"/>
</dbReference>
<dbReference type="CDD" id="cd06263">
    <property type="entry name" value="MAM"/>
    <property type="match status" value="2"/>
</dbReference>
<accession>A0AAD9NPW3</accession>
<dbReference type="Pfam" id="PF00057">
    <property type="entry name" value="Ldl_recept_a"/>
    <property type="match status" value="5"/>
</dbReference>
<keyword evidence="5 10" id="KW-1133">Transmembrane helix</keyword>
<dbReference type="SMART" id="SM00192">
    <property type="entry name" value="LDLa"/>
    <property type="match status" value="5"/>
</dbReference>
<dbReference type="PRINTS" id="PR00261">
    <property type="entry name" value="LDLRECEPTOR"/>
</dbReference>
<dbReference type="GO" id="GO:0016192">
    <property type="term" value="P:vesicle-mediated transport"/>
    <property type="evidence" value="ECO:0007669"/>
    <property type="project" value="UniProtKB-ARBA"/>
</dbReference>
<evidence type="ECO:0000256" key="2">
    <source>
        <dbReference type="ARBA" id="ARBA00004308"/>
    </source>
</evidence>
<comment type="caution">
    <text evidence="8">Lacks conserved residue(s) required for the propagation of feature annotation.</text>
</comment>
<reference evidence="12" key="1">
    <citation type="journal article" date="2023" name="Mol. Biol. Evol.">
        <title>Third-Generation Sequencing Reveals the Adaptive Role of the Epigenome in Three Deep-Sea Polychaetes.</title>
        <authorList>
            <person name="Perez M."/>
            <person name="Aroh O."/>
            <person name="Sun Y."/>
            <person name="Lan Y."/>
            <person name="Juniper S.K."/>
            <person name="Young C.R."/>
            <person name="Angers B."/>
            <person name="Qian P.Y."/>
        </authorList>
    </citation>
    <scope>NUCLEOTIDE SEQUENCE</scope>
    <source>
        <strain evidence="12">R07B-5</strain>
    </source>
</reference>
<organism evidence="12 13">
    <name type="scientific">Ridgeia piscesae</name>
    <name type="common">Tubeworm</name>
    <dbReference type="NCBI Taxonomy" id="27915"/>
    <lineage>
        <taxon>Eukaryota</taxon>
        <taxon>Metazoa</taxon>
        <taxon>Spiralia</taxon>
        <taxon>Lophotrochozoa</taxon>
        <taxon>Annelida</taxon>
        <taxon>Polychaeta</taxon>
        <taxon>Sedentaria</taxon>
        <taxon>Canalipalpata</taxon>
        <taxon>Sabellida</taxon>
        <taxon>Siboglinidae</taxon>
        <taxon>Ridgeia</taxon>
    </lineage>
</organism>
<evidence type="ECO:0000256" key="6">
    <source>
        <dbReference type="ARBA" id="ARBA00023136"/>
    </source>
</evidence>
<feature type="domain" description="MAM" evidence="11">
    <location>
        <begin position="264"/>
        <end position="432"/>
    </location>
</feature>
<comment type="caution">
    <text evidence="12">The sequence shown here is derived from an EMBL/GenBank/DDBJ whole genome shotgun (WGS) entry which is preliminary data.</text>
</comment>
<dbReference type="PANTHER" id="PTHR24270:SF60">
    <property type="entry name" value="CUB AND LDLA DOMAIN, ISOFORM A-RELATED"/>
    <property type="match status" value="1"/>
</dbReference>
<evidence type="ECO:0000256" key="9">
    <source>
        <dbReference type="SAM" id="MobiDB-lite"/>
    </source>
</evidence>
<dbReference type="GO" id="GO:0012505">
    <property type="term" value="C:endomembrane system"/>
    <property type="evidence" value="ECO:0007669"/>
    <property type="project" value="UniProtKB-SubCell"/>
</dbReference>
<dbReference type="Gene3D" id="2.60.120.200">
    <property type="match status" value="2"/>
</dbReference>
<sequence length="1041" mass="112551">MSLTGIVKGGWFDIHFISDTNINSAGFYATFQVYNGAGTIPTASAGSFDRAPCPPGQWTCFNRNCIAQSLLCNGEDDCGDGTDESYAHARCGGIAYLAPQVWEQNVLACDFSTVGGVSDGYCGFNHEGWYRTNKRSPYGPRGDHTNTTHGFYVYTDVNQSAAYLVSPEVTLPHNRVHCLSFWYYVYGRPAAAILRVYIRRDQAYSRPEWSRATAAENQWLRGEVTISTNAPLQVIFAAELDNSFSGVALDDISVLEGPCLGGDVACNFESGPCSWSNVKRIHHKGGTLYGDLTWRIHSRMLSAVGPDWDRSSKDGGGTYLYVNASSSDASESRALLYSQEVSMLPGEQKCLHFWYFMLGSDSDCCLLRVRVHGSDDIIGGATWSQHGTIRNTWRQAHIDLNVGAPFQGVIKSGSRGEIAVDEILLQGGKCQTESVSACETGQYLCLNGRCINETQKCDGHADCEDKSDEDWKAGCPTAPPTSAGPCRTSHYRCVHDGSCILKSWLCDGFNDCGDNSDENELAGCTGSTTPVAPTAGMRCRSEEFRCRSGGCIPTVRQCDGQQDCADGSDEDRQANCTGVNPRPVLWCPAGNFRCATSGVCIPKSLMCNGKADCEDGSDEDSSVASCTDSAAPVGLGVGAACGIAVVCVGVILVIVIIIILLMRRKKRSPSNSSRGLPSISNGTVQRQLSMLASLREPMRARPPPYTERYVDNTGFTLETLLRRRSEQAMTDSAPVSSDVPLEEPPPPYDSVIKEDNETGETNVRHLVSSSSCHQLAPDDPDNATQVMTQTMPAHSATLPRVPPGVHIEGAAAPASSQRRPSQYVARTPSVHNRSRSDPSRGHVATAVVSRTVPQRIRLGTQALPGRTPMYHLRNYYNSREHDDSSEDHMYESIPAHGYRFGGPVVQVAAPPPLPVRPPDSTSPVGRTARTRMGMGVSPYRTDSTHMGMGSPHHGATSLPQGQYPRLSPTVPDSHTAAPLDVSFPSSTRSFSPDHTTTDQHHPVQPHHPRMGSGASHGSHDMSTTSVVYNSDIETSLLPTSV</sequence>
<dbReference type="SMART" id="SM00137">
    <property type="entry name" value="MAM"/>
    <property type="match status" value="2"/>
</dbReference>
<dbReference type="InterPro" id="IPR050685">
    <property type="entry name" value="LDLR"/>
</dbReference>
<feature type="compositionally biased region" description="Low complexity" evidence="9">
    <location>
        <begin position="810"/>
        <end position="822"/>
    </location>
</feature>
<feature type="disulfide bond" evidence="8">
    <location>
        <begin position="60"/>
        <end position="78"/>
    </location>
</feature>
<feature type="region of interest" description="Disordered" evidence="9">
    <location>
        <begin position="934"/>
        <end position="1022"/>
    </location>
</feature>
<keyword evidence="13" id="KW-1185">Reference proteome</keyword>
<dbReference type="PROSITE" id="PS01209">
    <property type="entry name" value="LDLRA_1"/>
    <property type="match status" value="2"/>
</dbReference>
<evidence type="ECO:0000256" key="10">
    <source>
        <dbReference type="SAM" id="Phobius"/>
    </source>
</evidence>
<protein>
    <recommendedName>
        <fullName evidence="11">MAM domain-containing protein</fullName>
    </recommendedName>
</protein>
<dbReference type="AlphaFoldDB" id="A0AAD9NPW3"/>
<dbReference type="InterPro" id="IPR023415">
    <property type="entry name" value="LDLR_class-A_CS"/>
</dbReference>
<dbReference type="PROSITE" id="PS50068">
    <property type="entry name" value="LDLRA_2"/>
    <property type="match status" value="5"/>
</dbReference>
<evidence type="ECO:0000256" key="3">
    <source>
        <dbReference type="ARBA" id="ARBA00022692"/>
    </source>
</evidence>
<feature type="compositionally biased region" description="Polar residues" evidence="9">
    <location>
        <begin position="983"/>
        <end position="994"/>
    </location>
</feature>
<dbReference type="Pfam" id="PF00629">
    <property type="entry name" value="MAM"/>
    <property type="match status" value="2"/>
</dbReference>
<evidence type="ECO:0000256" key="1">
    <source>
        <dbReference type="ARBA" id="ARBA00004167"/>
    </source>
</evidence>
<evidence type="ECO:0000313" key="12">
    <source>
        <dbReference type="EMBL" id="KAK2175044.1"/>
    </source>
</evidence>
<feature type="disulfide bond" evidence="8">
    <location>
        <begin position="539"/>
        <end position="551"/>
    </location>
</feature>
<dbReference type="Proteomes" id="UP001209878">
    <property type="component" value="Unassembled WGS sequence"/>
</dbReference>
<dbReference type="PANTHER" id="PTHR24270">
    <property type="entry name" value="LOW-DENSITY LIPOPROTEIN RECEPTOR-RELATED"/>
    <property type="match status" value="1"/>
</dbReference>
<feature type="disulfide bond" evidence="8">
    <location>
        <begin position="445"/>
        <end position="463"/>
    </location>
</feature>
<keyword evidence="7 8" id="KW-1015">Disulfide bond</keyword>
<dbReference type="EMBL" id="JAODUO010000755">
    <property type="protein sequence ID" value="KAK2175044.1"/>
    <property type="molecule type" value="Genomic_DNA"/>
</dbReference>
<evidence type="ECO:0000256" key="4">
    <source>
        <dbReference type="ARBA" id="ARBA00022737"/>
    </source>
</evidence>
<feature type="region of interest" description="Disordered" evidence="9">
    <location>
        <begin position="725"/>
        <end position="745"/>
    </location>
</feature>
<evidence type="ECO:0000256" key="7">
    <source>
        <dbReference type="ARBA" id="ARBA00023157"/>
    </source>
</evidence>
<evidence type="ECO:0000256" key="5">
    <source>
        <dbReference type="ARBA" id="ARBA00022989"/>
    </source>
</evidence>
<name>A0AAD9NPW3_RIDPI</name>
<feature type="disulfide bond" evidence="8">
    <location>
        <begin position="546"/>
        <end position="564"/>
    </location>
</feature>
<feature type="transmembrane region" description="Helical" evidence="10">
    <location>
        <begin position="635"/>
        <end position="661"/>
    </location>
</feature>
<dbReference type="InterPro" id="IPR013320">
    <property type="entry name" value="ConA-like_dom_sf"/>
</dbReference>
<proteinExistence type="predicted"/>
<comment type="subcellular location">
    <subcellularLocation>
        <location evidence="2">Endomembrane system</location>
    </subcellularLocation>
    <subcellularLocation>
        <location evidence="1">Membrane</location>
        <topology evidence="1">Single-pass membrane protein</topology>
    </subcellularLocation>
</comment>
<evidence type="ECO:0000259" key="11">
    <source>
        <dbReference type="PROSITE" id="PS50060"/>
    </source>
</evidence>
<keyword evidence="6 10" id="KW-0472">Membrane</keyword>
<feature type="domain" description="MAM" evidence="11">
    <location>
        <begin position="107"/>
        <end position="261"/>
    </location>
</feature>